<feature type="domain" description="Peptidase C14 caspase" evidence="1">
    <location>
        <begin position="17"/>
        <end position="256"/>
    </location>
</feature>
<dbReference type="Gene3D" id="3.40.50.1460">
    <property type="match status" value="1"/>
</dbReference>
<name>A0A2B6RRQ8_9BACI</name>
<reference evidence="2 3" key="1">
    <citation type="submission" date="2017-09" db="EMBL/GenBank/DDBJ databases">
        <title>Large-scale bioinformatics analysis of Bacillus genomes uncovers conserved roles of natural products in bacterial physiology.</title>
        <authorList>
            <consortium name="Agbiome Team Llc"/>
            <person name="Bleich R.M."/>
            <person name="Grubbs K.J."/>
            <person name="Santa Maria K.C."/>
            <person name="Allen S.E."/>
            <person name="Farag S."/>
            <person name="Shank E.A."/>
            <person name="Bowers A."/>
        </authorList>
    </citation>
    <scope>NUCLEOTIDE SEQUENCE [LARGE SCALE GENOMIC DNA]</scope>
    <source>
        <strain evidence="2 3">AFS065610</strain>
    </source>
</reference>
<evidence type="ECO:0000313" key="2">
    <source>
        <dbReference type="EMBL" id="PGD31638.1"/>
    </source>
</evidence>
<evidence type="ECO:0000313" key="3">
    <source>
        <dbReference type="Proteomes" id="UP000223472"/>
    </source>
</evidence>
<dbReference type="InterPro" id="IPR050452">
    <property type="entry name" value="Metacaspase"/>
</dbReference>
<sequence length="276" mass="31104">MSKGFSLHIGLNSVDPQHYSGWSGNLTACEADAEDMELIAKSLSYDNTSMLLTTNATIDNIVNEVKKAASSLENGDIFFLSYSGHGGQIPDQGNDETDGFDETWCLYDGQFTDDELYSLWHLFKEDVRIIVLSDSCHSGTITRARFYGLNDLSNIDPVNNITYRSMPLAIRNRTFERNREFYTQKKSLYTEKNADDLKCSVKLISGCQDNQTSADGAFNGLFTGTLLSVWKNGGFEGNYKSFYKKILDLMPPDQTPNYIDIRKKNSTFDNQKPFVI</sequence>
<protein>
    <submittedName>
        <fullName evidence="2">Peptidase C14</fullName>
    </submittedName>
</protein>
<dbReference type="EMBL" id="NVIY01000038">
    <property type="protein sequence ID" value="PGD31638.1"/>
    <property type="molecule type" value="Genomic_DNA"/>
</dbReference>
<gene>
    <name evidence="2" type="ORF">COM27_22765</name>
</gene>
<proteinExistence type="predicted"/>
<comment type="caution">
    <text evidence="2">The sequence shown here is derived from an EMBL/GenBank/DDBJ whole genome shotgun (WGS) entry which is preliminary data.</text>
</comment>
<dbReference type="PANTHER" id="PTHR48104">
    <property type="entry name" value="METACASPASE-4"/>
    <property type="match status" value="1"/>
</dbReference>
<dbReference type="Proteomes" id="UP000223472">
    <property type="component" value="Unassembled WGS sequence"/>
</dbReference>
<accession>A0A2B6RRQ8</accession>
<dbReference type="GO" id="GO:0005737">
    <property type="term" value="C:cytoplasm"/>
    <property type="evidence" value="ECO:0007669"/>
    <property type="project" value="TreeGrafter"/>
</dbReference>
<dbReference type="AlphaFoldDB" id="A0A2B6RRQ8"/>
<evidence type="ECO:0000259" key="1">
    <source>
        <dbReference type="Pfam" id="PF00656"/>
    </source>
</evidence>
<dbReference type="SUPFAM" id="SSF52129">
    <property type="entry name" value="Caspase-like"/>
    <property type="match status" value="1"/>
</dbReference>
<dbReference type="InterPro" id="IPR029030">
    <property type="entry name" value="Caspase-like_dom_sf"/>
</dbReference>
<dbReference type="GO" id="GO:0004197">
    <property type="term" value="F:cysteine-type endopeptidase activity"/>
    <property type="evidence" value="ECO:0007669"/>
    <property type="project" value="InterPro"/>
</dbReference>
<organism evidence="2 3">
    <name type="scientific">Bacillus wiedmannii</name>
    <dbReference type="NCBI Taxonomy" id="1890302"/>
    <lineage>
        <taxon>Bacteria</taxon>
        <taxon>Bacillati</taxon>
        <taxon>Bacillota</taxon>
        <taxon>Bacilli</taxon>
        <taxon>Bacillales</taxon>
        <taxon>Bacillaceae</taxon>
        <taxon>Bacillus</taxon>
        <taxon>Bacillus cereus group</taxon>
    </lineage>
</organism>
<dbReference type="RefSeq" id="WP_098708035.1">
    <property type="nucleotide sequence ID" value="NZ_NVIY01000038.1"/>
</dbReference>
<dbReference type="GO" id="GO:0006508">
    <property type="term" value="P:proteolysis"/>
    <property type="evidence" value="ECO:0007669"/>
    <property type="project" value="InterPro"/>
</dbReference>
<dbReference type="InterPro" id="IPR011600">
    <property type="entry name" value="Pept_C14_caspase"/>
</dbReference>
<dbReference type="Pfam" id="PF00656">
    <property type="entry name" value="Peptidase_C14"/>
    <property type="match status" value="1"/>
</dbReference>
<dbReference type="PANTHER" id="PTHR48104:SF30">
    <property type="entry name" value="METACASPASE-1"/>
    <property type="match status" value="1"/>
</dbReference>